<dbReference type="KEGG" id="thao:NI17_023730"/>
<keyword evidence="2" id="KW-1185">Reference proteome</keyword>
<organism evidence="1 2">
    <name type="scientific">Thermobifida halotolerans</name>
    <dbReference type="NCBI Taxonomy" id="483545"/>
    <lineage>
        <taxon>Bacteria</taxon>
        <taxon>Bacillati</taxon>
        <taxon>Actinomycetota</taxon>
        <taxon>Actinomycetes</taxon>
        <taxon>Streptosporangiales</taxon>
        <taxon>Nocardiopsidaceae</taxon>
        <taxon>Thermobifida</taxon>
    </lineage>
</organism>
<dbReference type="Gene3D" id="3.40.190.10">
    <property type="entry name" value="Periplasmic binding protein-like II"/>
    <property type="match status" value="1"/>
</dbReference>
<dbReference type="Proteomes" id="UP000265719">
    <property type="component" value="Chromosome"/>
</dbReference>
<dbReference type="OrthoDB" id="9781705at2"/>
<protein>
    <submittedName>
        <fullName evidence="1">ABC transporter substrate-binding protein</fullName>
    </submittedName>
</protein>
<dbReference type="GO" id="GO:0043190">
    <property type="term" value="C:ATP-binding cassette (ABC) transporter complex"/>
    <property type="evidence" value="ECO:0007669"/>
    <property type="project" value="InterPro"/>
</dbReference>
<reference evidence="1" key="1">
    <citation type="submission" date="2020-10" db="EMBL/GenBank/DDBJ databases">
        <title>De novo genome project of the cellulose decomposer Thermobifida halotolerans type strain.</title>
        <authorList>
            <person name="Nagy I."/>
            <person name="Horvath B."/>
            <person name="Kukolya J."/>
            <person name="Nagy I."/>
            <person name="Orsini M."/>
        </authorList>
    </citation>
    <scope>NUCLEOTIDE SEQUENCE</scope>
    <source>
        <strain evidence="1">DSM 44931</strain>
    </source>
</reference>
<sequence>MRVSTRWAAAAAVPLLLLVSACGGSDPYAGDDAAPTGGTVVVGSADFPESILLGNVYAQALEAAGVPVETRFNIGSREVYYDQIVSGNLSVLPEYNGAILFYLDPDAVAADTESTNAAVAEALPGELEILESSEAQNKDSLTVTGDTAERYDLAAVGDLEPVAEEMVLGGPPEFGSRAQGVPGLRDRYGLEFAEFRPLDVSIVAQALRDGDVQVANLFTTDPAIAANDFVVLEDTENLFGSQNVTPLVHSASVDDTAREALNAVSAELTTQTLLELNRRISIDQEDPDDVAADWLESVGLA</sequence>
<dbReference type="Gene3D" id="3.40.190.120">
    <property type="entry name" value="Osmoprotection protein (prox), domain 2"/>
    <property type="match status" value="1"/>
</dbReference>
<dbReference type="InterPro" id="IPR007210">
    <property type="entry name" value="ABC_Gly_betaine_transp_sub-bd"/>
</dbReference>
<gene>
    <name evidence="1" type="ORF">NI17_023730</name>
</gene>
<name>A0A399G233_9ACTN</name>
<dbReference type="CDD" id="cd13606">
    <property type="entry name" value="PBP2_ProX_like"/>
    <property type="match status" value="1"/>
</dbReference>
<dbReference type="RefSeq" id="WP_068687589.1">
    <property type="nucleotide sequence ID" value="NZ_CP063196.1"/>
</dbReference>
<evidence type="ECO:0000313" key="2">
    <source>
        <dbReference type="Proteomes" id="UP000265719"/>
    </source>
</evidence>
<dbReference type="AlphaFoldDB" id="A0A399G233"/>
<accession>A0A399G233</accession>
<proteinExistence type="predicted"/>
<dbReference type="SUPFAM" id="SSF53850">
    <property type="entry name" value="Periplasmic binding protein-like II"/>
    <property type="match status" value="1"/>
</dbReference>
<dbReference type="EMBL" id="CP063196">
    <property type="protein sequence ID" value="UOE19661.1"/>
    <property type="molecule type" value="Genomic_DNA"/>
</dbReference>
<dbReference type="Pfam" id="PF04069">
    <property type="entry name" value="OpuAC"/>
    <property type="match status" value="1"/>
</dbReference>
<dbReference type="GO" id="GO:0022857">
    <property type="term" value="F:transmembrane transporter activity"/>
    <property type="evidence" value="ECO:0007669"/>
    <property type="project" value="InterPro"/>
</dbReference>
<dbReference type="PROSITE" id="PS51257">
    <property type="entry name" value="PROKAR_LIPOPROTEIN"/>
    <property type="match status" value="1"/>
</dbReference>
<evidence type="ECO:0000313" key="1">
    <source>
        <dbReference type="EMBL" id="UOE19661.1"/>
    </source>
</evidence>